<dbReference type="SUPFAM" id="SSF50044">
    <property type="entry name" value="SH3-domain"/>
    <property type="match status" value="1"/>
</dbReference>
<gene>
    <name evidence="1" type="ORF">SNE40_018433</name>
</gene>
<dbReference type="AlphaFoldDB" id="A0AAN8PAW1"/>
<dbReference type="Proteomes" id="UP001347796">
    <property type="component" value="Unassembled WGS sequence"/>
</dbReference>
<comment type="caution">
    <text evidence="1">The sequence shown here is derived from an EMBL/GenBank/DDBJ whole genome shotgun (WGS) entry which is preliminary data.</text>
</comment>
<dbReference type="EMBL" id="JAZGQO010000013">
    <property type="protein sequence ID" value="KAK6172034.1"/>
    <property type="molecule type" value="Genomic_DNA"/>
</dbReference>
<evidence type="ECO:0000313" key="1">
    <source>
        <dbReference type="EMBL" id="KAK6172034.1"/>
    </source>
</evidence>
<dbReference type="InterPro" id="IPR036028">
    <property type="entry name" value="SH3-like_dom_sf"/>
</dbReference>
<evidence type="ECO:0000313" key="2">
    <source>
        <dbReference type="Proteomes" id="UP001347796"/>
    </source>
</evidence>
<name>A0AAN8PAW1_PATCE</name>
<accession>A0AAN8PAW1</accession>
<sequence>MANNIIVEYEAVYEYDPEDHSHGAEFIAIRPGDCLHMNPVTAELKGSYEDPQNWLKGTNKTTGAHGYFPTDGYVKYIGVVQSVTSK</sequence>
<keyword evidence="2" id="KW-1185">Reference proteome</keyword>
<protein>
    <submittedName>
        <fullName evidence="1">Uncharacterized protein</fullName>
    </submittedName>
</protein>
<proteinExistence type="predicted"/>
<organism evidence="1 2">
    <name type="scientific">Patella caerulea</name>
    <name type="common">Rayed Mediterranean limpet</name>
    <dbReference type="NCBI Taxonomy" id="87958"/>
    <lineage>
        <taxon>Eukaryota</taxon>
        <taxon>Metazoa</taxon>
        <taxon>Spiralia</taxon>
        <taxon>Lophotrochozoa</taxon>
        <taxon>Mollusca</taxon>
        <taxon>Gastropoda</taxon>
        <taxon>Patellogastropoda</taxon>
        <taxon>Patelloidea</taxon>
        <taxon>Patellidae</taxon>
        <taxon>Patella</taxon>
    </lineage>
</organism>
<dbReference type="Gene3D" id="2.30.30.40">
    <property type="entry name" value="SH3 Domains"/>
    <property type="match status" value="1"/>
</dbReference>
<reference evidence="1 2" key="1">
    <citation type="submission" date="2024-01" db="EMBL/GenBank/DDBJ databases">
        <title>The genome of the rayed Mediterranean limpet Patella caerulea (Linnaeus, 1758).</title>
        <authorList>
            <person name="Anh-Thu Weber A."/>
            <person name="Halstead-Nussloch G."/>
        </authorList>
    </citation>
    <scope>NUCLEOTIDE SEQUENCE [LARGE SCALE GENOMIC DNA]</scope>
    <source>
        <strain evidence="1">AATW-2023a</strain>
        <tissue evidence="1">Whole specimen</tissue>
    </source>
</reference>